<dbReference type="SUPFAM" id="SSF53474">
    <property type="entry name" value="alpha/beta-Hydrolases"/>
    <property type="match status" value="1"/>
</dbReference>
<evidence type="ECO:0000256" key="10">
    <source>
        <dbReference type="SAM" id="Phobius"/>
    </source>
</evidence>
<dbReference type="EMBL" id="JABWDY010002352">
    <property type="protein sequence ID" value="KAF5206708.1"/>
    <property type="molecule type" value="Genomic_DNA"/>
</dbReference>
<organism evidence="11 12">
    <name type="scientific">Thalictrum thalictroides</name>
    <name type="common">Rue-anemone</name>
    <name type="synonym">Anemone thalictroides</name>
    <dbReference type="NCBI Taxonomy" id="46969"/>
    <lineage>
        <taxon>Eukaryota</taxon>
        <taxon>Viridiplantae</taxon>
        <taxon>Streptophyta</taxon>
        <taxon>Embryophyta</taxon>
        <taxon>Tracheophyta</taxon>
        <taxon>Spermatophyta</taxon>
        <taxon>Magnoliopsida</taxon>
        <taxon>Ranunculales</taxon>
        <taxon>Ranunculaceae</taxon>
        <taxon>Thalictroideae</taxon>
        <taxon>Thalictrum</taxon>
    </lineage>
</organism>
<dbReference type="GO" id="GO:0016020">
    <property type="term" value="C:membrane"/>
    <property type="evidence" value="ECO:0007669"/>
    <property type="project" value="UniProtKB-SubCell"/>
</dbReference>
<reference evidence="11 12" key="1">
    <citation type="submission" date="2020-06" db="EMBL/GenBank/DDBJ databases">
        <title>Transcriptomic and genomic resources for Thalictrum thalictroides and T. hernandezii: Facilitating candidate gene discovery in an emerging model plant lineage.</title>
        <authorList>
            <person name="Arias T."/>
            <person name="Riano-Pachon D.M."/>
            <person name="Di Stilio V.S."/>
        </authorList>
    </citation>
    <scope>NUCLEOTIDE SEQUENCE [LARGE SCALE GENOMIC DNA]</scope>
    <source>
        <strain evidence="12">cv. WT478/WT964</strain>
        <tissue evidence="11">Leaves</tissue>
    </source>
</reference>
<dbReference type="GO" id="GO:0019432">
    <property type="term" value="P:triglyceride biosynthetic process"/>
    <property type="evidence" value="ECO:0007669"/>
    <property type="project" value="UniProtKB-ARBA"/>
</dbReference>
<keyword evidence="6 10" id="KW-0472">Membrane</keyword>
<dbReference type="InterPro" id="IPR029058">
    <property type="entry name" value="AB_hydrolase_fold"/>
</dbReference>
<evidence type="ECO:0000313" key="11">
    <source>
        <dbReference type="EMBL" id="KAF5206708.1"/>
    </source>
</evidence>
<dbReference type="PANTHER" id="PTHR11440">
    <property type="entry name" value="LECITHIN-CHOLESTEROL ACYLTRANSFERASE-RELATED"/>
    <property type="match status" value="1"/>
</dbReference>
<evidence type="ECO:0000256" key="5">
    <source>
        <dbReference type="ARBA" id="ARBA00022989"/>
    </source>
</evidence>
<feature type="transmembrane region" description="Helical" evidence="10">
    <location>
        <begin position="70"/>
        <end position="94"/>
    </location>
</feature>
<keyword evidence="12" id="KW-1185">Reference proteome</keyword>
<keyword evidence="7 11" id="KW-0012">Acyltransferase</keyword>
<dbReference type="InterPro" id="IPR003386">
    <property type="entry name" value="LACT/PDAT_acylTrfase"/>
</dbReference>
<dbReference type="AlphaFoldDB" id="A0A7J6XCQ0"/>
<keyword evidence="4 10" id="KW-0812">Transmembrane</keyword>
<evidence type="ECO:0000256" key="1">
    <source>
        <dbReference type="ARBA" id="ARBA00004167"/>
    </source>
</evidence>
<protein>
    <recommendedName>
        <fullName evidence="9">phospholipid:diacylglycerol acyltransferase</fullName>
        <ecNumber evidence="9">2.3.1.158</ecNumber>
    </recommendedName>
</protein>
<dbReference type="Proteomes" id="UP000554482">
    <property type="component" value="Unassembled WGS sequence"/>
</dbReference>
<dbReference type="GO" id="GO:0008374">
    <property type="term" value="F:O-acyltransferase activity"/>
    <property type="evidence" value="ECO:0007669"/>
    <property type="project" value="InterPro"/>
</dbReference>
<gene>
    <name evidence="11" type="ORF">FRX31_003705</name>
</gene>
<comment type="subcellular location">
    <subcellularLocation>
        <location evidence="1">Membrane</location>
        <topology evidence="1">Single-pass membrane protein</topology>
    </subcellularLocation>
</comment>
<sequence>MASILRFRKLCYVEPVSKPSLGFESFESSKTGLKEDKGSVVDDSPCVDVSLTKEVQTDKKRRRSKEPREWRCIDSCCWMIGCLCTTWWLLLVLYHSMPMNMTLPGYQAVESPGAKLKKEGLTAFHPVILVPGIVTGGLELWEGKPCAEGLFRKRLWGGSFSELFKRPLCWLEHMSLDNETGLDPPDIRVRAVPGLVAADYFAPGYFVWAVIIENLARIGYEEKNMHMAAYDWRLSFQNTEVRDQSLSRLKSKIELLFVNNGYKKVVVVPHSMGVAYFLHFMKWVEAPPPMGGGGGLGWCAKHIKSVMNIGPTFLGVPKVASNLLSAETKDIAMARAMAPGIFDSHVLGIQTLQHVIRVSRSWDSMVSLLPKGGETIWGNLDWSPEEGFICDQAKKNYFQASKHNVSQQTNTSDGKQGFRIEEPVHYGRLISFGKETSQLPSSELQPFDYKGHEHINKKSSCQEVWTEYDEMSRESLEEIADKKAYTAKSVIDLIRFVAPKMMHRAEGHLSYGIAENLDDPKYSHYKYWSNPLETKLPEAPDLEIYCLYGVGIPTERSYVYKMSSSDNCKHVPFRIDSSADGSDNGCLKGGVHFVDGDESVPVISAGFMCAKGWRGKNRFNPSGSTTYLREYQHKPPANYFEGRGVGSGAHVDIMGNFALIEDVMRVAAGATGEELGGDKIHSDILSMAARINLPL</sequence>
<comment type="catalytic activity">
    <reaction evidence="8">
        <text>a glycerophospholipid + a 1,2-diacyl-sn-glycerol = a monoacylglycerophospholipid + a triacyl-sn-glycerol</text>
        <dbReference type="Rhea" id="RHEA:14057"/>
        <dbReference type="ChEBI" id="CHEBI:17815"/>
        <dbReference type="ChEBI" id="CHEBI:64615"/>
        <dbReference type="ChEBI" id="CHEBI:136912"/>
        <dbReference type="ChEBI" id="CHEBI:136913"/>
        <dbReference type="EC" id="2.3.1.158"/>
    </reaction>
</comment>
<keyword evidence="5 10" id="KW-1133">Transmembrane helix</keyword>
<dbReference type="GO" id="GO:0046027">
    <property type="term" value="F:phospholipid:diacylglycerol acyltransferase activity"/>
    <property type="evidence" value="ECO:0007669"/>
    <property type="project" value="UniProtKB-EC"/>
</dbReference>
<dbReference type="Pfam" id="PF02450">
    <property type="entry name" value="LCAT"/>
    <property type="match status" value="1"/>
</dbReference>
<evidence type="ECO:0000256" key="3">
    <source>
        <dbReference type="ARBA" id="ARBA00022679"/>
    </source>
</evidence>
<proteinExistence type="inferred from homology"/>
<evidence type="ECO:0000256" key="7">
    <source>
        <dbReference type="ARBA" id="ARBA00023315"/>
    </source>
</evidence>
<evidence type="ECO:0000256" key="2">
    <source>
        <dbReference type="ARBA" id="ARBA00010701"/>
    </source>
</evidence>
<accession>A0A7J6XCQ0</accession>
<evidence type="ECO:0000256" key="8">
    <source>
        <dbReference type="ARBA" id="ARBA00051335"/>
    </source>
</evidence>
<dbReference type="EC" id="2.3.1.158" evidence="9"/>
<dbReference type="FunFam" id="3.40.50.1820:FF:000160">
    <property type="entry name" value="Phospholipid:diacylglycerol acyltransferase 1"/>
    <property type="match status" value="1"/>
</dbReference>
<name>A0A7J6XCQ0_THATH</name>
<evidence type="ECO:0000256" key="6">
    <source>
        <dbReference type="ARBA" id="ARBA00023136"/>
    </source>
</evidence>
<keyword evidence="3 11" id="KW-0808">Transferase</keyword>
<dbReference type="Gene3D" id="3.40.50.1820">
    <property type="entry name" value="alpha/beta hydrolase"/>
    <property type="match status" value="1"/>
</dbReference>
<dbReference type="OrthoDB" id="190846at2759"/>
<evidence type="ECO:0000256" key="9">
    <source>
        <dbReference type="ARBA" id="ARBA00066405"/>
    </source>
</evidence>
<comment type="similarity">
    <text evidence="2">Belongs to the AB hydrolase superfamily. Lipase family.</text>
</comment>
<evidence type="ECO:0000313" key="12">
    <source>
        <dbReference type="Proteomes" id="UP000554482"/>
    </source>
</evidence>
<comment type="caution">
    <text evidence="11">The sequence shown here is derived from an EMBL/GenBank/DDBJ whole genome shotgun (WGS) entry which is preliminary data.</text>
</comment>
<evidence type="ECO:0000256" key="4">
    <source>
        <dbReference type="ARBA" id="ARBA00022692"/>
    </source>
</evidence>